<keyword evidence="6" id="KW-0031">Aminopeptidase</keyword>
<comment type="catalytic activity">
    <reaction evidence="1">
        <text>Release of any N-terminal amino acid, including proline, that is linked to proline, even from a dipeptide or tripeptide.</text>
        <dbReference type="EC" id="3.4.11.9"/>
    </reaction>
</comment>
<evidence type="ECO:0000256" key="5">
    <source>
        <dbReference type="ARBA" id="ARBA00012574"/>
    </source>
</evidence>
<evidence type="ECO:0000259" key="12">
    <source>
        <dbReference type="SMART" id="SM01011"/>
    </source>
</evidence>
<evidence type="ECO:0000256" key="1">
    <source>
        <dbReference type="ARBA" id="ARBA00001424"/>
    </source>
</evidence>
<dbReference type="Gene3D" id="3.90.230.10">
    <property type="entry name" value="Creatinase/methionine aminopeptidase superfamily"/>
    <property type="match status" value="1"/>
</dbReference>
<evidence type="ECO:0000256" key="10">
    <source>
        <dbReference type="ARBA" id="ARBA00023211"/>
    </source>
</evidence>
<dbReference type="InterPro" id="IPR052433">
    <property type="entry name" value="X-Pro_dipept-like"/>
</dbReference>
<keyword evidence="8" id="KW-0378">Hydrolase</keyword>
<dbReference type="GO" id="GO:0030145">
    <property type="term" value="F:manganese ion binding"/>
    <property type="evidence" value="ECO:0007669"/>
    <property type="project" value="InterPro"/>
</dbReference>
<comment type="similarity">
    <text evidence="4">Belongs to the peptidase M24B family.</text>
</comment>
<dbReference type="GO" id="GO:0006508">
    <property type="term" value="P:proteolysis"/>
    <property type="evidence" value="ECO:0007669"/>
    <property type="project" value="TreeGrafter"/>
</dbReference>
<dbReference type="AlphaFoldDB" id="A0A4V4LS38"/>
<evidence type="ECO:0000256" key="6">
    <source>
        <dbReference type="ARBA" id="ARBA00022438"/>
    </source>
</evidence>
<dbReference type="SUPFAM" id="SSF55920">
    <property type="entry name" value="Creatinase/aminopeptidase"/>
    <property type="match status" value="1"/>
</dbReference>
<accession>A0A4V4LS38</accession>
<dbReference type="Pfam" id="PF00557">
    <property type="entry name" value="Peptidase_M24"/>
    <property type="match status" value="1"/>
</dbReference>
<evidence type="ECO:0000256" key="8">
    <source>
        <dbReference type="ARBA" id="ARBA00022801"/>
    </source>
</evidence>
<dbReference type="PANTHER" id="PTHR43226">
    <property type="entry name" value="XAA-PRO AMINOPEPTIDASE 3"/>
    <property type="match status" value="1"/>
</dbReference>
<dbReference type="Pfam" id="PF05195">
    <property type="entry name" value="AMP_N"/>
    <property type="match status" value="1"/>
</dbReference>
<evidence type="ECO:0000256" key="7">
    <source>
        <dbReference type="ARBA" id="ARBA00022723"/>
    </source>
</evidence>
<dbReference type="EMBL" id="QZBS01000013">
    <property type="protein sequence ID" value="THZ78486.1"/>
    <property type="molecule type" value="Genomic_DNA"/>
</dbReference>
<evidence type="ECO:0000256" key="11">
    <source>
        <dbReference type="ARBA" id="ARBA00030849"/>
    </source>
</evidence>
<dbReference type="Proteomes" id="UP000309734">
    <property type="component" value="Unassembled WGS sequence"/>
</dbReference>
<dbReference type="PANTHER" id="PTHR43226:SF1">
    <property type="entry name" value="XAA-PRO DIPEPTIDASE"/>
    <property type="match status" value="1"/>
</dbReference>
<dbReference type="FunFam" id="3.90.230.10:FF:000002">
    <property type="entry name" value="Xaa-Pro aminopeptidase 3"/>
    <property type="match status" value="1"/>
</dbReference>
<evidence type="ECO:0000313" key="14">
    <source>
        <dbReference type="Proteomes" id="UP000309734"/>
    </source>
</evidence>
<dbReference type="SUPFAM" id="SSF53092">
    <property type="entry name" value="Creatinase/prolidase N-terminal domain"/>
    <property type="match status" value="1"/>
</dbReference>
<keyword evidence="9" id="KW-0482">Metalloprotease</keyword>
<gene>
    <name evidence="13" type="ORF">D6C85_01041</name>
</gene>
<protein>
    <recommendedName>
        <fullName evidence="5">Xaa-Pro aminopeptidase</fullName>
        <ecNumber evidence="5">3.4.11.9</ecNumber>
    </recommendedName>
    <alternativeName>
        <fullName evidence="11">Aminoacylproline aminopeptidase</fullName>
    </alternativeName>
</protein>
<proteinExistence type="inferred from homology"/>
<keyword evidence="7" id="KW-0479">Metal-binding</keyword>
<reference evidence="13 14" key="1">
    <citation type="submission" date="2018-10" db="EMBL/GenBank/DDBJ databases">
        <title>Fifty Aureobasidium pullulans genomes reveal a recombining polyextremotolerant generalist.</title>
        <authorList>
            <person name="Gostincar C."/>
            <person name="Turk M."/>
            <person name="Zajc J."/>
            <person name="Gunde-Cimerman N."/>
        </authorList>
    </citation>
    <scope>NUCLEOTIDE SEQUENCE [LARGE SCALE GENOMIC DNA]</scope>
    <source>
        <strain evidence="13 14">EXF-3519</strain>
    </source>
</reference>
<evidence type="ECO:0000256" key="4">
    <source>
        <dbReference type="ARBA" id="ARBA00008766"/>
    </source>
</evidence>
<comment type="cofactor">
    <cofactor evidence="2">
        <name>Mn(2+)</name>
        <dbReference type="ChEBI" id="CHEBI:29035"/>
    </cofactor>
</comment>
<evidence type="ECO:0000313" key="13">
    <source>
        <dbReference type="EMBL" id="THZ78486.1"/>
    </source>
</evidence>
<dbReference type="GO" id="GO:0070006">
    <property type="term" value="F:metalloaminopeptidase activity"/>
    <property type="evidence" value="ECO:0007669"/>
    <property type="project" value="InterPro"/>
</dbReference>
<sequence length="467" mass="52369">MGLANHDLPPPPSGKYPAKAHAKRVAEYIAENGGPKEGVIYLEAQKTAMVEDDDQAAHFRQRRFFYYLSGCAVPDAYLAYDIKNDHLTLFIPPIDPEDVIWSGLPLLEKEALEKSVMYDIDACKPSTEVNSYLTSPETPHKTILAIPKQVADHVTFLSFEETNWDLLKNAIERCRVVKDEHEIGLIRHANAISSHAHTEVMRMVKNARNERELMGTFVGACISNGGREQAYGCICASGPSAATLHYVHNDLPLSEKLNLLIDAGCEYNCYCSDITRTYPLQGKFTKESREIYDIVDEMQAECMKALKANVTWEDLHALAHEIAIDGLRRLGILTGGNKKELFDSRVSTLFLPHGLGHYLGMDTHDCGGNADYEDPDPMFRYLRIRGTVPANSVVTVEPGIYFCRFIIEPALKEEKFAKFVDKSVLEKYWDVGGVRIEDDVLVKEDGCENLTTAPRSWDEVEALIHSV</sequence>
<dbReference type="InterPro" id="IPR007865">
    <property type="entry name" value="Aminopep_P_N"/>
</dbReference>
<comment type="caution">
    <text evidence="13">The sequence shown here is derived from an EMBL/GenBank/DDBJ whole genome shotgun (WGS) entry which is preliminary data.</text>
</comment>
<organism evidence="13 14">
    <name type="scientific">Aureobasidium pullulans</name>
    <name type="common">Black yeast</name>
    <name type="synonym">Pullularia pullulans</name>
    <dbReference type="NCBI Taxonomy" id="5580"/>
    <lineage>
        <taxon>Eukaryota</taxon>
        <taxon>Fungi</taxon>
        <taxon>Dikarya</taxon>
        <taxon>Ascomycota</taxon>
        <taxon>Pezizomycotina</taxon>
        <taxon>Dothideomycetes</taxon>
        <taxon>Dothideomycetidae</taxon>
        <taxon>Dothideales</taxon>
        <taxon>Saccotheciaceae</taxon>
        <taxon>Aureobasidium</taxon>
    </lineage>
</organism>
<dbReference type="SMART" id="SM01011">
    <property type="entry name" value="AMP_N"/>
    <property type="match status" value="1"/>
</dbReference>
<dbReference type="Gene3D" id="3.40.350.10">
    <property type="entry name" value="Creatinase/prolidase N-terminal domain"/>
    <property type="match status" value="1"/>
</dbReference>
<keyword evidence="10" id="KW-0464">Manganese</keyword>
<dbReference type="InterPro" id="IPR029149">
    <property type="entry name" value="Creatin/AminoP/Spt16_N"/>
</dbReference>
<keyword evidence="6" id="KW-0645">Protease</keyword>
<dbReference type="EC" id="3.4.11.9" evidence="5"/>
<dbReference type="InterPro" id="IPR000994">
    <property type="entry name" value="Pept_M24"/>
</dbReference>
<comment type="function">
    <text evidence="3">Catalyzes the removal of a penultimate prolyl residue from the N-termini of peptides.</text>
</comment>
<feature type="domain" description="Aminopeptidase P N-terminal" evidence="12">
    <location>
        <begin position="16"/>
        <end position="151"/>
    </location>
</feature>
<evidence type="ECO:0000256" key="9">
    <source>
        <dbReference type="ARBA" id="ARBA00023049"/>
    </source>
</evidence>
<evidence type="ECO:0000256" key="3">
    <source>
        <dbReference type="ARBA" id="ARBA00002443"/>
    </source>
</evidence>
<dbReference type="CDD" id="cd01087">
    <property type="entry name" value="Prolidase"/>
    <property type="match status" value="1"/>
</dbReference>
<dbReference type="InterPro" id="IPR036005">
    <property type="entry name" value="Creatinase/aminopeptidase-like"/>
</dbReference>
<name>A0A4V4LS38_AURPU</name>
<evidence type="ECO:0000256" key="2">
    <source>
        <dbReference type="ARBA" id="ARBA00001936"/>
    </source>
</evidence>